<protein>
    <submittedName>
        <fullName evidence="5">Peptide chain release factor 1</fullName>
    </submittedName>
</protein>
<dbReference type="PANTHER" id="PTHR43804">
    <property type="entry name" value="LD18447P"/>
    <property type="match status" value="1"/>
</dbReference>
<dbReference type="InterPro" id="IPR050057">
    <property type="entry name" value="Prokaryotic/Mito_RF"/>
</dbReference>
<feature type="domain" description="Prokaryotic-type class I peptide chain release factors" evidence="4">
    <location>
        <begin position="135"/>
        <end position="151"/>
    </location>
</feature>
<dbReference type="GO" id="GO:0005737">
    <property type="term" value="C:cytoplasm"/>
    <property type="evidence" value="ECO:0007669"/>
    <property type="project" value="UniProtKB-ARBA"/>
</dbReference>
<dbReference type="Pfam" id="PF03462">
    <property type="entry name" value="PCRF"/>
    <property type="match status" value="1"/>
</dbReference>
<dbReference type="EMBL" id="PFNM01000013">
    <property type="protein sequence ID" value="PIZ45254.1"/>
    <property type="molecule type" value="Genomic_DNA"/>
</dbReference>
<dbReference type="AlphaFoldDB" id="A0A2M7TGN3"/>
<dbReference type="InterPro" id="IPR000352">
    <property type="entry name" value="Pep_chain_release_fac_I"/>
</dbReference>
<dbReference type="InterPro" id="IPR005139">
    <property type="entry name" value="PCRF"/>
</dbReference>
<comment type="similarity">
    <text evidence="1">Belongs to the prokaryotic/mitochondrial release factor family.</text>
</comment>
<dbReference type="GO" id="GO:0003747">
    <property type="term" value="F:translation release factor activity"/>
    <property type="evidence" value="ECO:0007669"/>
    <property type="project" value="InterPro"/>
</dbReference>
<accession>A0A2M7TGN3</accession>
<keyword evidence="2" id="KW-0488">Methylation</keyword>
<dbReference type="Proteomes" id="UP000230553">
    <property type="component" value="Unassembled WGS sequence"/>
</dbReference>
<gene>
    <name evidence="5" type="ORF">COY31_00720</name>
</gene>
<keyword evidence="3" id="KW-0648">Protein biosynthesis</keyword>
<dbReference type="Gene3D" id="3.30.160.20">
    <property type="match status" value="1"/>
</dbReference>
<name>A0A2M7TGN3_9BACT</name>
<proteinExistence type="inferred from homology"/>
<dbReference type="PROSITE" id="PS00745">
    <property type="entry name" value="RF_PROK_I"/>
    <property type="match status" value="1"/>
</dbReference>
<evidence type="ECO:0000256" key="2">
    <source>
        <dbReference type="ARBA" id="ARBA00022481"/>
    </source>
</evidence>
<dbReference type="SUPFAM" id="SSF75620">
    <property type="entry name" value="Release factor"/>
    <property type="match status" value="1"/>
</dbReference>
<reference evidence="6" key="1">
    <citation type="submission" date="2017-09" db="EMBL/GenBank/DDBJ databases">
        <title>Depth-based differentiation of microbial function through sediment-hosted aquifers and enrichment of novel symbionts in the deep terrestrial subsurface.</title>
        <authorList>
            <person name="Probst A.J."/>
            <person name="Ladd B."/>
            <person name="Jarett J.K."/>
            <person name="Geller-Mcgrath D.E."/>
            <person name="Sieber C.M.K."/>
            <person name="Emerson J.B."/>
            <person name="Anantharaman K."/>
            <person name="Thomas B.C."/>
            <person name="Malmstrom R."/>
            <person name="Stieglmeier M."/>
            <person name="Klingl A."/>
            <person name="Woyke T."/>
            <person name="Ryan C.M."/>
            <person name="Banfield J.F."/>
        </authorList>
    </citation>
    <scope>NUCLEOTIDE SEQUENCE [LARGE SCALE GENOMIC DNA]</scope>
</reference>
<sequence>MTNKIILEIRAGAGGDEAAIFAADMARMYQKYSAKRGWRFTIIDSNQNSLDGYKTFSAEIHAPQQDKSATGSVQEFPEPYASLKQESGVHRVQRIPKTEKAGRVHTSTISVAILPMVEARQVEIKDSDLEATFCRAGGPGGQNVNKVETAVRILHKPTGIVVGSRSERFQHANREKALNILRAKLFEMEQARATGSVTDMRREQIGSADRSEKIRTYNFPDDRVTDHRISKKFHNIEKILEGDLDPIVKAFKK</sequence>
<comment type="caution">
    <text evidence="5">The sequence shown here is derived from an EMBL/GenBank/DDBJ whole genome shotgun (WGS) entry which is preliminary data.</text>
</comment>
<organism evidence="5 6">
    <name type="scientific">Candidatus Wolfebacteria bacterium CG_4_10_14_0_2_um_filter_39_18</name>
    <dbReference type="NCBI Taxonomy" id="1975061"/>
    <lineage>
        <taxon>Bacteria</taxon>
        <taxon>Candidatus Wolfeibacteriota</taxon>
    </lineage>
</organism>
<dbReference type="InterPro" id="IPR045853">
    <property type="entry name" value="Pep_chain_release_fac_I_sf"/>
</dbReference>
<dbReference type="PANTHER" id="PTHR43804:SF8">
    <property type="entry name" value="PEPTIDE CHAIN RELEASE FACTOR APG3, CHLOROPLASTIC"/>
    <property type="match status" value="1"/>
</dbReference>
<evidence type="ECO:0000313" key="5">
    <source>
        <dbReference type="EMBL" id="PIZ45254.1"/>
    </source>
</evidence>
<dbReference type="Pfam" id="PF00472">
    <property type="entry name" value="RF-1"/>
    <property type="match status" value="1"/>
</dbReference>
<evidence type="ECO:0000259" key="4">
    <source>
        <dbReference type="PROSITE" id="PS00745"/>
    </source>
</evidence>
<evidence type="ECO:0000313" key="6">
    <source>
        <dbReference type="Proteomes" id="UP000230553"/>
    </source>
</evidence>
<evidence type="ECO:0000256" key="1">
    <source>
        <dbReference type="ARBA" id="ARBA00010835"/>
    </source>
</evidence>
<dbReference type="Gene3D" id="3.30.70.1660">
    <property type="match status" value="1"/>
</dbReference>
<dbReference type="SMART" id="SM00937">
    <property type="entry name" value="PCRF"/>
    <property type="match status" value="1"/>
</dbReference>
<evidence type="ECO:0000256" key="3">
    <source>
        <dbReference type="ARBA" id="ARBA00022917"/>
    </source>
</evidence>